<evidence type="ECO:0000256" key="3">
    <source>
        <dbReference type="SAM" id="MobiDB-lite"/>
    </source>
</evidence>
<feature type="region of interest" description="Disordered" evidence="3">
    <location>
        <begin position="739"/>
        <end position="816"/>
    </location>
</feature>
<dbReference type="SMART" id="SM00230">
    <property type="entry name" value="CysPc"/>
    <property type="match status" value="1"/>
</dbReference>
<dbReference type="PRINTS" id="PR00704">
    <property type="entry name" value="CALPAIN"/>
</dbReference>
<dbReference type="InterPro" id="IPR001300">
    <property type="entry name" value="Peptidase_C2_calpain_cat"/>
</dbReference>
<evidence type="ECO:0000313" key="6">
    <source>
        <dbReference type="Proteomes" id="UP001583186"/>
    </source>
</evidence>
<dbReference type="PANTHER" id="PTHR10183">
    <property type="entry name" value="CALPAIN"/>
    <property type="match status" value="1"/>
</dbReference>
<evidence type="ECO:0000259" key="4">
    <source>
        <dbReference type="PROSITE" id="PS50203"/>
    </source>
</evidence>
<feature type="compositionally biased region" description="Low complexity" evidence="3">
    <location>
        <begin position="96"/>
        <end position="129"/>
    </location>
</feature>
<dbReference type="SUPFAM" id="SSF54001">
    <property type="entry name" value="Cysteine proteinases"/>
    <property type="match status" value="1"/>
</dbReference>
<evidence type="ECO:0000256" key="2">
    <source>
        <dbReference type="PROSITE-ProRule" id="PRU00239"/>
    </source>
</evidence>
<sequence>MANHDHTVSLPDGSTDKPTDPPHIAASAVISTKFTATAVGGKKKHRNESPQKNLADFWSAFQARKPGRITSVFPRRLYEQLGLYKPTDVLGWPSETTSGVSTPASSSSWAAVSAPSTPTVDSPPSADASVSASASYESAAAACRAAVGRIVSECHRTNEKFTDPEFNLEEDPKKNCLRGLFRRLVVHGGEEDALQPMHTPPAVHRVDWIFEKPVFVRERKSAEHSEEKKKDNNSSTGFAARGFSSSDVQQGRVGDCWWIAAVATMAHRTDLMQRVCVARDETCGVYGFVFVRDGQWTPVVVDDNLYLHHDDFCAEKYDASGQRARDHRQRFQRGSEALSFARCADANETWLPLLEKAFAKLHGDYGALSGGWCSEGMEDLTGGVSTTVVANRVLDKDKLWQELSAGGGGESRDENNDDLVHSCGGDFVFGLSVMGCGCYLANHNGLTVNHCYSVLQAVEAESEDGKDTVRLVKIRNPWGQRSENTHMGAWHGPWADGAKEWTPYWLKKLGHTFGDDGVFWMSYQDMLETFGYLHRTRLFDASWTTVQQWTTLNVGWVAGYSGTHFVVDVKEPGLVVVVLSQLDTRYYRGLRGQYDFSLHFVLQSPNGTPLSIVHTPNANETRSISCEVVLPIAGKYIVRPQVKAKRDKLRLSEAAVVKMTVEENPDKLRQIGQQYDAAHAKGADVEDEDKKLEERRARKVQRVRARNEWQKAEAKRLREARVAWVLAKEEFRLRRVKRMQDAETQDDEKAGGRDEKKVDDTVKDKDDKMGDEKDKKMEMDIDPGPEPIGFPEPDFSDSELDAQDSDDLLDGESDGEEAVAELRKAMNKKGWPFIDERDEFEKEEARKLVKIKTDGRHRELDDSQPWNAVCVVGLRVFAKDPAVSISLVKPDKKKMRRKLERTIADVVE</sequence>
<feature type="active site" evidence="2">
    <location>
        <position position="476"/>
    </location>
</feature>
<feature type="active site" evidence="2">
    <location>
        <position position="450"/>
    </location>
</feature>
<dbReference type="Pfam" id="PF00648">
    <property type="entry name" value="Peptidase_C2"/>
    <property type="match status" value="1"/>
</dbReference>
<feature type="compositionally biased region" description="Basic and acidic residues" evidence="3">
    <location>
        <begin position="739"/>
        <end position="779"/>
    </location>
</feature>
<organism evidence="5 6">
    <name type="scientific">Sporothrix stenoceras</name>
    <dbReference type="NCBI Taxonomy" id="5173"/>
    <lineage>
        <taxon>Eukaryota</taxon>
        <taxon>Fungi</taxon>
        <taxon>Dikarya</taxon>
        <taxon>Ascomycota</taxon>
        <taxon>Pezizomycotina</taxon>
        <taxon>Sordariomycetes</taxon>
        <taxon>Sordariomycetidae</taxon>
        <taxon>Ophiostomatales</taxon>
        <taxon>Ophiostomataceae</taxon>
        <taxon>Sporothrix</taxon>
    </lineage>
</organism>
<evidence type="ECO:0000313" key="5">
    <source>
        <dbReference type="EMBL" id="KAL1900958.1"/>
    </source>
</evidence>
<dbReference type="EMBL" id="JAWCUI010000008">
    <property type="protein sequence ID" value="KAL1900958.1"/>
    <property type="molecule type" value="Genomic_DNA"/>
</dbReference>
<dbReference type="Proteomes" id="UP001583186">
    <property type="component" value="Unassembled WGS sequence"/>
</dbReference>
<dbReference type="InterPro" id="IPR000169">
    <property type="entry name" value="Pept_cys_AS"/>
</dbReference>
<feature type="active site" evidence="2">
    <location>
        <position position="256"/>
    </location>
</feature>
<proteinExistence type="inferred from homology"/>
<gene>
    <name evidence="5" type="ORF">Sste5346_002019</name>
</gene>
<reference evidence="5 6" key="1">
    <citation type="journal article" date="2024" name="IMA Fungus">
        <title>IMA Genome - F19 : A genome assembly and annotation guide to empower mycologists, including annotated draft genome sequences of Ceratocystis pirilliformis, Diaporthe australafricana, Fusarium ophioides, Paecilomyces lecythidis, and Sporothrix stenoceras.</title>
        <authorList>
            <person name="Aylward J."/>
            <person name="Wilson A.M."/>
            <person name="Visagie C.M."/>
            <person name="Spraker J."/>
            <person name="Barnes I."/>
            <person name="Buitendag C."/>
            <person name="Ceriani C."/>
            <person name="Del Mar Angel L."/>
            <person name="du Plessis D."/>
            <person name="Fuchs T."/>
            <person name="Gasser K."/>
            <person name="Kramer D."/>
            <person name="Li W."/>
            <person name="Munsamy K."/>
            <person name="Piso A."/>
            <person name="Price J.L."/>
            <person name="Sonnekus B."/>
            <person name="Thomas C."/>
            <person name="van der Nest A."/>
            <person name="van Dijk A."/>
            <person name="van Heerden A."/>
            <person name="van Vuuren N."/>
            <person name="Yilmaz N."/>
            <person name="Duong T.A."/>
            <person name="van der Merwe N.A."/>
            <person name="Wingfield M.J."/>
            <person name="Wingfield B.D."/>
        </authorList>
    </citation>
    <scope>NUCLEOTIDE SEQUENCE [LARGE SCALE GENOMIC DNA]</scope>
    <source>
        <strain evidence="5 6">CMW 5346</strain>
    </source>
</reference>
<feature type="region of interest" description="Disordered" evidence="3">
    <location>
        <begin position="92"/>
        <end position="129"/>
    </location>
</feature>
<dbReference type="InterPro" id="IPR038765">
    <property type="entry name" value="Papain-like_cys_pep_sf"/>
</dbReference>
<evidence type="ECO:0000256" key="1">
    <source>
        <dbReference type="ARBA" id="ARBA00007623"/>
    </source>
</evidence>
<keyword evidence="2" id="KW-0645">Protease</keyword>
<name>A0ABR3ZM96_9PEZI</name>
<comment type="similarity">
    <text evidence="1">Belongs to the peptidase C2 family.</text>
</comment>
<comment type="caution">
    <text evidence="5">The sequence shown here is derived from an EMBL/GenBank/DDBJ whole genome shotgun (WGS) entry which is preliminary data.</text>
</comment>
<dbReference type="PANTHER" id="PTHR10183:SF425">
    <property type="entry name" value="CALPAIN-5"/>
    <property type="match status" value="1"/>
</dbReference>
<feature type="region of interest" description="Disordered" evidence="3">
    <location>
        <begin position="1"/>
        <end position="23"/>
    </location>
</feature>
<dbReference type="InterPro" id="IPR022684">
    <property type="entry name" value="Calpain_cysteine_protease"/>
</dbReference>
<keyword evidence="6" id="KW-1185">Reference proteome</keyword>
<protein>
    <recommendedName>
        <fullName evidence="4">Calpain catalytic domain-containing protein</fullName>
    </recommendedName>
</protein>
<keyword evidence="2" id="KW-0378">Hydrolase</keyword>
<dbReference type="PROSITE" id="PS00139">
    <property type="entry name" value="THIOL_PROTEASE_CYS"/>
    <property type="match status" value="1"/>
</dbReference>
<feature type="domain" description="Calpain catalytic" evidence="4">
    <location>
        <begin position="160"/>
        <end position="539"/>
    </location>
</feature>
<dbReference type="Gene3D" id="3.90.70.10">
    <property type="entry name" value="Cysteine proteinases"/>
    <property type="match status" value="1"/>
</dbReference>
<feature type="region of interest" description="Disordered" evidence="3">
    <location>
        <begin position="220"/>
        <end position="241"/>
    </location>
</feature>
<feature type="compositionally biased region" description="Basic and acidic residues" evidence="3">
    <location>
        <begin position="220"/>
        <end position="232"/>
    </location>
</feature>
<dbReference type="PROSITE" id="PS50203">
    <property type="entry name" value="CALPAIN_CAT"/>
    <property type="match status" value="1"/>
</dbReference>
<accession>A0ABR3ZM96</accession>
<keyword evidence="2" id="KW-0788">Thiol protease</keyword>
<feature type="compositionally biased region" description="Acidic residues" evidence="3">
    <location>
        <begin position="794"/>
        <end position="816"/>
    </location>
</feature>